<gene>
    <name evidence="2" type="ORF">PoB_007485400</name>
</gene>
<keyword evidence="3" id="KW-1185">Reference proteome</keyword>
<accession>A0AAV4DW76</accession>
<sequence length="90" mass="9844">MDLVKLSTNHLARTLRHLRTKPRDMDPTKPGKLAATNRHLPDMRLGGKIARTSEGKIGVSMRHCCGLKLPAYGLVACQLPLPLASTKSCQ</sequence>
<feature type="region of interest" description="Disordered" evidence="1">
    <location>
        <begin position="17"/>
        <end position="47"/>
    </location>
</feature>
<evidence type="ECO:0000313" key="3">
    <source>
        <dbReference type="Proteomes" id="UP000735302"/>
    </source>
</evidence>
<name>A0AAV4DW76_9GAST</name>
<comment type="caution">
    <text evidence="2">The sequence shown here is derived from an EMBL/GenBank/DDBJ whole genome shotgun (WGS) entry which is preliminary data.</text>
</comment>
<proteinExistence type="predicted"/>
<protein>
    <submittedName>
        <fullName evidence="2">Uncharacterized protein</fullName>
    </submittedName>
</protein>
<evidence type="ECO:0000256" key="1">
    <source>
        <dbReference type="SAM" id="MobiDB-lite"/>
    </source>
</evidence>
<evidence type="ECO:0000313" key="2">
    <source>
        <dbReference type="EMBL" id="GFO48349.1"/>
    </source>
</evidence>
<organism evidence="2 3">
    <name type="scientific">Plakobranchus ocellatus</name>
    <dbReference type="NCBI Taxonomy" id="259542"/>
    <lineage>
        <taxon>Eukaryota</taxon>
        <taxon>Metazoa</taxon>
        <taxon>Spiralia</taxon>
        <taxon>Lophotrochozoa</taxon>
        <taxon>Mollusca</taxon>
        <taxon>Gastropoda</taxon>
        <taxon>Heterobranchia</taxon>
        <taxon>Euthyneura</taxon>
        <taxon>Panpulmonata</taxon>
        <taxon>Sacoglossa</taxon>
        <taxon>Placobranchoidea</taxon>
        <taxon>Plakobranchidae</taxon>
        <taxon>Plakobranchus</taxon>
    </lineage>
</organism>
<dbReference type="Proteomes" id="UP000735302">
    <property type="component" value="Unassembled WGS sequence"/>
</dbReference>
<dbReference type="AlphaFoldDB" id="A0AAV4DW76"/>
<dbReference type="EMBL" id="BLXT01008388">
    <property type="protein sequence ID" value="GFO48349.1"/>
    <property type="molecule type" value="Genomic_DNA"/>
</dbReference>
<reference evidence="2 3" key="1">
    <citation type="journal article" date="2021" name="Elife">
        <title>Chloroplast acquisition without the gene transfer in kleptoplastic sea slugs, Plakobranchus ocellatus.</title>
        <authorList>
            <person name="Maeda T."/>
            <person name="Takahashi S."/>
            <person name="Yoshida T."/>
            <person name="Shimamura S."/>
            <person name="Takaki Y."/>
            <person name="Nagai Y."/>
            <person name="Toyoda A."/>
            <person name="Suzuki Y."/>
            <person name="Arimoto A."/>
            <person name="Ishii H."/>
            <person name="Satoh N."/>
            <person name="Nishiyama T."/>
            <person name="Hasebe M."/>
            <person name="Maruyama T."/>
            <person name="Minagawa J."/>
            <person name="Obokata J."/>
            <person name="Shigenobu S."/>
        </authorList>
    </citation>
    <scope>NUCLEOTIDE SEQUENCE [LARGE SCALE GENOMIC DNA]</scope>
</reference>